<organism evidence="12 13">
    <name type="scientific">Acer saccharum</name>
    <name type="common">Sugar maple</name>
    <dbReference type="NCBI Taxonomy" id="4024"/>
    <lineage>
        <taxon>Eukaryota</taxon>
        <taxon>Viridiplantae</taxon>
        <taxon>Streptophyta</taxon>
        <taxon>Embryophyta</taxon>
        <taxon>Tracheophyta</taxon>
        <taxon>Spermatophyta</taxon>
        <taxon>Magnoliopsida</taxon>
        <taxon>eudicotyledons</taxon>
        <taxon>Gunneridae</taxon>
        <taxon>Pentapetalae</taxon>
        <taxon>rosids</taxon>
        <taxon>malvids</taxon>
        <taxon>Sapindales</taxon>
        <taxon>Sapindaceae</taxon>
        <taxon>Hippocastanoideae</taxon>
        <taxon>Acereae</taxon>
        <taxon>Acer</taxon>
    </lineage>
</organism>
<evidence type="ECO:0000256" key="10">
    <source>
        <dbReference type="SAM" id="Phobius"/>
    </source>
</evidence>
<protein>
    <recommendedName>
        <fullName evidence="11">Protein kinase domain-containing protein</fullName>
    </recommendedName>
</protein>
<comment type="similarity">
    <text evidence="2">Belongs to the RLP family.</text>
</comment>
<dbReference type="InterPro" id="IPR011009">
    <property type="entry name" value="Kinase-like_dom_sf"/>
</dbReference>
<dbReference type="GO" id="GO:0033612">
    <property type="term" value="F:receptor serine/threonine kinase binding"/>
    <property type="evidence" value="ECO:0007669"/>
    <property type="project" value="TreeGrafter"/>
</dbReference>
<evidence type="ECO:0000313" key="12">
    <source>
        <dbReference type="EMBL" id="KAK0578731.1"/>
    </source>
</evidence>
<dbReference type="SMART" id="SM00369">
    <property type="entry name" value="LRR_TYP"/>
    <property type="match status" value="3"/>
</dbReference>
<keyword evidence="4 10" id="KW-0812">Transmembrane</keyword>
<dbReference type="AlphaFoldDB" id="A0AA39RQE2"/>
<comment type="subcellular location">
    <subcellularLocation>
        <location evidence="1">Membrane</location>
        <topology evidence="1">Single-pass type I membrane protein</topology>
    </subcellularLocation>
</comment>
<keyword evidence="6" id="KW-0677">Repeat</keyword>
<dbReference type="SUPFAM" id="SSF56112">
    <property type="entry name" value="Protein kinase-like (PK-like)"/>
    <property type="match status" value="1"/>
</dbReference>
<reference evidence="12" key="2">
    <citation type="submission" date="2023-06" db="EMBL/GenBank/DDBJ databases">
        <authorList>
            <person name="Swenson N.G."/>
            <person name="Wegrzyn J.L."/>
            <person name="Mcevoy S.L."/>
        </authorList>
    </citation>
    <scope>NUCLEOTIDE SEQUENCE</scope>
    <source>
        <strain evidence="12">NS2018</strain>
        <tissue evidence="12">Leaf</tissue>
    </source>
</reference>
<dbReference type="InterPro" id="IPR013210">
    <property type="entry name" value="LRR_N_plant-typ"/>
</dbReference>
<keyword evidence="8 10" id="KW-0472">Membrane</keyword>
<dbReference type="InterPro" id="IPR000719">
    <property type="entry name" value="Prot_kinase_dom"/>
</dbReference>
<dbReference type="PANTHER" id="PTHR48056">
    <property type="entry name" value="LRR RECEPTOR-LIKE SERINE/THREONINE-PROTEIN KINASE-RELATED"/>
    <property type="match status" value="1"/>
</dbReference>
<evidence type="ECO:0000256" key="2">
    <source>
        <dbReference type="ARBA" id="ARBA00009592"/>
    </source>
</evidence>
<dbReference type="Pfam" id="PF00560">
    <property type="entry name" value="LRR_1"/>
    <property type="match status" value="2"/>
</dbReference>
<dbReference type="FunFam" id="3.80.10.10:FF:000275">
    <property type="entry name" value="Leucine-rich repeat receptor-like protein kinase"/>
    <property type="match status" value="1"/>
</dbReference>
<keyword evidence="3" id="KW-0433">Leucine-rich repeat</keyword>
<dbReference type="InterPro" id="IPR001611">
    <property type="entry name" value="Leu-rich_rpt"/>
</dbReference>
<evidence type="ECO:0000256" key="8">
    <source>
        <dbReference type="ARBA" id="ARBA00023136"/>
    </source>
</evidence>
<feature type="domain" description="Protein kinase" evidence="11">
    <location>
        <begin position="151"/>
        <end position="479"/>
    </location>
</feature>
<accession>A0AA39RQE2</accession>
<dbReference type="Pfam" id="PF07714">
    <property type="entry name" value="PK_Tyr_Ser-Thr"/>
    <property type="match status" value="1"/>
</dbReference>
<evidence type="ECO:0000256" key="1">
    <source>
        <dbReference type="ARBA" id="ARBA00004479"/>
    </source>
</evidence>
<comment type="caution">
    <text evidence="12">The sequence shown here is derived from an EMBL/GenBank/DDBJ whole genome shotgun (WGS) entry which is preliminary data.</text>
</comment>
<dbReference type="InterPro" id="IPR001245">
    <property type="entry name" value="Ser-Thr/Tyr_kinase_cat_dom"/>
</dbReference>
<dbReference type="Pfam" id="PF08263">
    <property type="entry name" value="LRRNT_2"/>
    <property type="match status" value="1"/>
</dbReference>
<dbReference type="Pfam" id="PF13855">
    <property type="entry name" value="LRR_8"/>
    <property type="match status" value="1"/>
</dbReference>
<dbReference type="InterPro" id="IPR003591">
    <property type="entry name" value="Leu-rich_rpt_typical-subtyp"/>
</dbReference>
<dbReference type="EMBL" id="JAUESC010000385">
    <property type="protein sequence ID" value="KAK0578731.1"/>
    <property type="molecule type" value="Genomic_DNA"/>
</dbReference>
<dbReference type="PROSITE" id="PS50011">
    <property type="entry name" value="PROTEIN_KINASE_DOM"/>
    <property type="match status" value="1"/>
</dbReference>
<evidence type="ECO:0000256" key="3">
    <source>
        <dbReference type="ARBA" id="ARBA00022614"/>
    </source>
</evidence>
<evidence type="ECO:0000256" key="9">
    <source>
        <dbReference type="ARBA" id="ARBA00023180"/>
    </source>
</evidence>
<evidence type="ECO:0000256" key="7">
    <source>
        <dbReference type="ARBA" id="ARBA00022989"/>
    </source>
</evidence>
<evidence type="ECO:0000256" key="5">
    <source>
        <dbReference type="ARBA" id="ARBA00022729"/>
    </source>
</evidence>
<evidence type="ECO:0000256" key="4">
    <source>
        <dbReference type="ARBA" id="ARBA00022692"/>
    </source>
</evidence>
<keyword evidence="13" id="KW-1185">Reference proteome</keyword>
<dbReference type="FunFam" id="3.80.10.10:FF:000041">
    <property type="entry name" value="LRR receptor-like serine/threonine-protein kinase ERECTA"/>
    <property type="match status" value="1"/>
</dbReference>
<gene>
    <name evidence="12" type="ORF">LWI29_015331</name>
</gene>
<name>A0AA39RQE2_ACESA</name>
<dbReference type="InterPro" id="IPR032675">
    <property type="entry name" value="LRR_dom_sf"/>
</dbReference>
<proteinExistence type="inferred from homology"/>
<evidence type="ECO:0000256" key="6">
    <source>
        <dbReference type="ARBA" id="ARBA00022737"/>
    </source>
</evidence>
<dbReference type="SUPFAM" id="SSF52058">
    <property type="entry name" value="L domain-like"/>
    <property type="match status" value="1"/>
</dbReference>
<sequence length="490" mass="54454">MERPRLLKCASMSFVMYCIFAMSFLAIEATTNITTDQSSLLALKAHITNDPHNLLGNWTTSTSVCNWAWITCDSINNRVIVLNLSSMSLTGTIPPHIGNLSFLVHLRLRDNNFHGSLPMELAQLRRLEIIHLGINSFEGKIPPWLNSLPKLQSLYLFSNDFTGSIPSSLWQCRELLQLSLDDNKFTGIISTNIENLSLLKELYLNDNRFEGQIPRRLFNCTSLQILNLSGNRLTGSVPLEIGNLRYLNVVRLHANHLTGLIPSTIFNISTLEVMGIGGNRLSGPIPSTIGLGVNLKKVFLWINELNGRIPDSITNASQLTVLDLNSNSLSGPVPSTLGEDMVAHVCDFGIAKLLGEEDSMTQTRTLATIGYMAPEYGSEGIVSARGDVYSFGILMIETFTRKKPIDNMFEERLSLQCWIKEALPHSVTQVADSNLLVEENLPAKKDCILSILQVALDCTVELPKSRLDITKVLGELENIKTKFQKRVART</sequence>
<dbReference type="GO" id="GO:0004672">
    <property type="term" value="F:protein kinase activity"/>
    <property type="evidence" value="ECO:0007669"/>
    <property type="project" value="InterPro"/>
</dbReference>
<dbReference type="Gene3D" id="3.80.10.10">
    <property type="entry name" value="Ribonuclease Inhibitor"/>
    <property type="match status" value="2"/>
</dbReference>
<keyword evidence="9" id="KW-0325">Glycoprotein</keyword>
<dbReference type="GO" id="GO:0005524">
    <property type="term" value="F:ATP binding"/>
    <property type="evidence" value="ECO:0007669"/>
    <property type="project" value="InterPro"/>
</dbReference>
<evidence type="ECO:0000259" key="11">
    <source>
        <dbReference type="PROSITE" id="PS50011"/>
    </source>
</evidence>
<reference evidence="12" key="1">
    <citation type="journal article" date="2022" name="Plant J.">
        <title>Strategies of tolerance reflected in two North American maple genomes.</title>
        <authorList>
            <person name="McEvoy S.L."/>
            <person name="Sezen U.U."/>
            <person name="Trouern-Trend A."/>
            <person name="McMahon S.M."/>
            <person name="Schaberg P.G."/>
            <person name="Yang J."/>
            <person name="Wegrzyn J.L."/>
            <person name="Swenson N.G."/>
        </authorList>
    </citation>
    <scope>NUCLEOTIDE SEQUENCE</scope>
    <source>
        <strain evidence="12">NS2018</strain>
    </source>
</reference>
<dbReference type="PANTHER" id="PTHR48056:SF57">
    <property type="entry name" value="LEUCINE-RICH REPEAT-CONTAINING N-TERMINAL PLANT-TYPE DOMAIN-CONTAINING PROTEIN"/>
    <property type="match status" value="1"/>
</dbReference>
<dbReference type="Proteomes" id="UP001168877">
    <property type="component" value="Unassembled WGS sequence"/>
</dbReference>
<feature type="transmembrane region" description="Helical" evidence="10">
    <location>
        <begin position="7"/>
        <end position="27"/>
    </location>
</feature>
<keyword evidence="7 10" id="KW-1133">Transmembrane helix</keyword>
<evidence type="ECO:0000313" key="13">
    <source>
        <dbReference type="Proteomes" id="UP001168877"/>
    </source>
</evidence>
<dbReference type="GO" id="GO:0016020">
    <property type="term" value="C:membrane"/>
    <property type="evidence" value="ECO:0007669"/>
    <property type="project" value="UniProtKB-SubCell"/>
</dbReference>
<keyword evidence="5" id="KW-0732">Signal</keyword>
<dbReference type="Gene3D" id="1.10.510.10">
    <property type="entry name" value="Transferase(Phosphotransferase) domain 1"/>
    <property type="match status" value="1"/>
</dbReference>
<dbReference type="InterPro" id="IPR050647">
    <property type="entry name" value="Plant_LRR-RLKs"/>
</dbReference>